<accession>A0A5B9QIS9</accession>
<reference evidence="2 3" key="1">
    <citation type="submission" date="2019-08" db="EMBL/GenBank/DDBJ databases">
        <title>Deep-cultivation of Planctomycetes and their phenomic and genomic characterization uncovers novel biology.</title>
        <authorList>
            <person name="Wiegand S."/>
            <person name="Jogler M."/>
            <person name="Boedeker C."/>
            <person name="Pinto D."/>
            <person name="Vollmers J."/>
            <person name="Rivas-Marin E."/>
            <person name="Kohn T."/>
            <person name="Peeters S.H."/>
            <person name="Heuer A."/>
            <person name="Rast P."/>
            <person name="Oberbeckmann S."/>
            <person name="Bunk B."/>
            <person name="Jeske O."/>
            <person name="Meyerdierks A."/>
            <person name="Storesund J.E."/>
            <person name="Kallscheuer N."/>
            <person name="Luecker S."/>
            <person name="Lage O.M."/>
            <person name="Pohl T."/>
            <person name="Merkel B.J."/>
            <person name="Hornburger P."/>
            <person name="Mueller R.-W."/>
            <person name="Bruemmer F."/>
            <person name="Labrenz M."/>
            <person name="Spormann A.M."/>
            <person name="Op den Camp H."/>
            <person name="Overmann J."/>
            <person name="Amann R."/>
            <person name="Jetten M.S.M."/>
            <person name="Mascher T."/>
            <person name="Medema M.H."/>
            <person name="Devos D.P."/>
            <person name="Kaster A.-K."/>
            <person name="Ovreas L."/>
            <person name="Rohde M."/>
            <person name="Galperin M.Y."/>
            <person name="Jogler C."/>
        </authorList>
    </citation>
    <scope>NUCLEOTIDE SEQUENCE [LARGE SCALE GENOMIC DNA]</scope>
    <source>
        <strain evidence="2 3">Pr1d</strain>
    </source>
</reference>
<feature type="transmembrane region" description="Helical" evidence="1">
    <location>
        <begin position="36"/>
        <end position="61"/>
    </location>
</feature>
<proteinExistence type="predicted"/>
<feature type="transmembrane region" description="Helical" evidence="1">
    <location>
        <begin position="102"/>
        <end position="123"/>
    </location>
</feature>
<sequence>MKNKDSLRDLSVFGLLLAIGVAGRWAQPDWNFTPLAAVTVIGGYYFRSLLAAVLLPVGILAVSDLILPAHNSVAVQISVHVMMLVPLLLGRMAQHSQGWQRVSLGVLGGVLPATAFFVVTNFVHWASTGMYEKSLTGLTVCYVAGLPFYRAMLAGDVFYLAVLVTCLTIATARTPQRVRVRA</sequence>
<dbReference type="AlphaFoldDB" id="A0A5B9QIS9"/>
<keyword evidence="1" id="KW-0812">Transmembrane</keyword>
<feature type="transmembrane region" description="Helical" evidence="1">
    <location>
        <begin position="73"/>
        <end position="90"/>
    </location>
</feature>
<keyword evidence="3" id="KW-1185">Reference proteome</keyword>
<keyword evidence="1" id="KW-1133">Transmembrane helix</keyword>
<dbReference type="InterPro" id="IPR046487">
    <property type="entry name" value="DUF6580"/>
</dbReference>
<organism evidence="2 3">
    <name type="scientific">Bythopirellula goksoeyrii</name>
    <dbReference type="NCBI Taxonomy" id="1400387"/>
    <lineage>
        <taxon>Bacteria</taxon>
        <taxon>Pseudomonadati</taxon>
        <taxon>Planctomycetota</taxon>
        <taxon>Planctomycetia</taxon>
        <taxon>Pirellulales</taxon>
        <taxon>Lacipirellulaceae</taxon>
        <taxon>Bythopirellula</taxon>
    </lineage>
</organism>
<gene>
    <name evidence="2" type="ORF">Pr1d_52570</name>
</gene>
<protein>
    <submittedName>
        <fullName evidence="2">Uncharacterized protein</fullName>
    </submittedName>
</protein>
<keyword evidence="1" id="KW-0472">Membrane</keyword>
<dbReference type="KEGG" id="bgok:Pr1d_52570"/>
<dbReference type="Proteomes" id="UP000323917">
    <property type="component" value="Chromosome"/>
</dbReference>
<evidence type="ECO:0000313" key="3">
    <source>
        <dbReference type="Proteomes" id="UP000323917"/>
    </source>
</evidence>
<feature type="transmembrane region" description="Helical" evidence="1">
    <location>
        <begin position="157"/>
        <end position="174"/>
    </location>
</feature>
<dbReference type="OrthoDB" id="9806699at2"/>
<evidence type="ECO:0000313" key="2">
    <source>
        <dbReference type="EMBL" id="QEG37909.1"/>
    </source>
</evidence>
<name>A0A5B9QIS9_9BACT</name>
<evidence type="ECO:0000256" key="1">
    <source>
        <dbReference type="SAM" id="Phobius"/>
    </source>
</evidence>
<dbReference type="Pfam" id="PF20221">
    <property type="entry name" value="DUF6580"/>
    <property type="match status" value="1"/>
</dbReference>
<dbReference type="RefSeq" id="WP_148076077.1">
    <property type="nucleotide sequence ID" value="NZ_CP042913.1"/>
</dbReference>
<dbReference type="EMBL" id="CP042913">
    <property type="protein sequence ID" value="QEG37909.1"/>
    <property type="molecule type" value="Genomic_DNA"/>
</dbReference>